<dbReference type="SUPFAM" id="SSF52218">
    <property type="entry name" value="Flavoproteins"/>
    <property type="match status" value="1"/>
</dbReference>
<evidence type="ECO:0000313" key="3">
    <source>
        <dbReference type="Proteomes" id="UP000332594"/>
    </source>
</evidence>
<feature type="region of interest" description="Disordered" evidence="1">
    <location>
        <begin position="46"/>
        <end position="75"/>
    </location>
</feature>
<dbReference type="InterPro" id="IPR029039">
    <property type="entry name" value="Flavoprotein-like_sf"/>
</dbReference>
<name>A0A485CDG9_RAOTE</name>
<dbReference type="AlphaFoldDB" id="A0A485CDG9"/>
<accession>A0A485CDG9</accession>
<evidence type="ECO:0000256" key="1">
    <source>
        <dbReference type="SAM" id="MobiDB-lite"/>
    </source>
</evidence>
<feature type="compositionally biased region" description="Basic and acidic residues" evidence="1">
    <location>
        <begin position="53"/>
        <end position="62"/>
    </location>
</feature>
<dbReference type="Proteomes" id="UP000332594">
    <property type="component" value="Unassembled WGS sequence"/>
</dbReference>
<protein>
    <submittedName>
        <fullName evidence="2">Flavodoxin</fullName>
    </submittedName>
</protein>
<dbReference type="EMBL" id="CAADJG010000002">
    <property type="protein sequence ID" value="VFS82688.1"/>
    <property type="molecule type" value="Genomic_DNA"/>
</dbReference>
<proteinExistence type="predicted"/>
<organism evidence="2 3">
    <name type="scientific">Raoultella terrigena</name>
    <name type="common">Klebsiella terrigena</name>
    <dbReference type="NCBI Taxonomy" id="577"/>
    <lineage>
        <taxon>Bacteria</taxon>
        <taxon>Pseudomonadati</taxon>
        <taxon>Pseudomonadota</taxon>
        <taxon>Gammaproteobacteria</taxon>
        <taxon>Enterobacterales</taxon>
        <taxon>Enterobacteriaceae</taxon>
        <taxon>Klebsiella/Raoultella group</taxon>
        <taxon>Raoultella</taxon>
    </lineage>
</organism>
<sequence>MAEVGIFVGTMYGNALLVAEEAEAILSGLGHKAKVFEDPEVQDWEPYSGKIRSGRDVNDRTGRSAGQHHSAVRRH</sequence>
<reference evidence="2 3" key="1">
    <citation type="submission" date="2019-03" db="EMBL/GenBank/DDBJ databases">
        <authorList>
            <consortium name="Pathogen Informatics"/>
        </authorList>
    </citation>
    <scope>NUCLEOTIDE SEQUENCE [LARGE SCALE GENOMIC DNA]</scope>
    <source>
        <strain evidence="2 3">NCTC13038</strain>
    </source>
</reference>
<gene>
    <name evidence="2" type="ORF">NCTC13038_04637</name>
</gene>
<evidence type="ECO:0000313" key="2">
    <source>
        <dbReference type="EMBL" id="VFS82688.1"/>
    </source>
</evidence>